<keyword evidence="1" id="KW-1133">Transmembrane helix</keyword>
<proteinExistence type="predicted"/>
<evidence type="ECO:0000256" key="1">
    <source>
        <dbReference type="SAM" id="Phobius"/>
    </source>
</evidence>
<gene>
    <name evidence="2" type="ORF">NST17_13280</name>
</gene>
<sequence length="43" mass="4742">MDKKGVLNFCFAALSAVGILGFVNTLDDKTIENLKKLKSVFDH</sequence>
<keyword evidence="3" id="KW-1185">Reference proteome</keyword>
<accession>A0ABU9K0A1</accession>
<reference evidence="2 3" key="1">
    <citation type="submission" date="2024-03" db="EMBL/GenBank/DDBJ databases">
        <title>Bacilli Hybrid Assemblies.</title>
        <authorList>
            <person name="Kovac J."/>
        </authorList>
    </citation>
    <scope>NUCLEOTIDE SEQUENCE [LARGE SCALE GENOMIC DNA]</scope>
    <source>
        <strain evidence="2 3">FSL M8-0022</strain>
    </source>
</reference>
<keyword evidence="1" id="KW-0472">Membrane</keyword>
<name>A0ABU9K0A1_9BACI</name>
<dbReference type="RefSeq" id="WP_342020403.1">
    <property type="nucleotide sequence ID" value="NZ_CP155465.1"/>
</dbReference>
<keyword evidence="1" id="KW-0812">Transmembrane</keyword>
<dbReference type="EMBL" id="JBBYAK010000001">
    <property type="protein sequence ID" value="MEL3958160.1"/>
    <property type="molecule type" value="Genomic_DNA"/>
</dbReference>
<protein>
    <submittedName>
        <fullName evidence="2">Uncharacterized protein</fullName>
    </submittedName>
</protein>
<evidence type="ECO:0000313" key="2">
    <source>
        <dbReference type="EMBL" id="MEL3958160.1"/>
    </source>
</evidence>
<evidence type="ECO:0000313" key="3">
    <source>
        <dbReference type="Proteomes" id="UP001459714"/>
    </source>
</evidence>
<comment type="caution">
    <text evidence="2">The sequence shown here is derived from an EMBL/GenBank/DDBJ whole genome shotgun (WGS) entry which is preliminary data.</text>
</comment>
<dbReference type="Proteomes" id="UP001459714">
    <property type="component" value="Unassembled WGS sequence"/>
</dbReference>
<feature type="transmembrane region" description="Helical" evidence="1">
    <location>
        <begin position="6"/>
        <end position="26"/>
    </location>
</feature>
<organism evidence="2 3">
    <name type="scientific">Caldifermentibacillus hisashii</name>
    <dbReference type="NCBI Taxonomy" id="996558"/>
    <lineage>
        <taxon>Bacteria</taxon>
        <taxon>Bacillati</taxon>
        <taxon>Bacillota</taxon>
        <taxon>Bacilli</taxon>
        <taxon>Bacillales</taxon>
        <taxon>Bacillaceae</taxon>
        <taxon>Caldifermentibacillus</taxon>
    </lineage>
</organism>